<keyword evidence="4" id="KW-1185">Reference proteome</keyword>
<keyword evidence="2" id="KW-1133">Transmembrane helix</keyword>
<reference evidence="3 4" key="1">
    <citation type="submission" date="2019-06" db="EMBL/GenBank/DDBJ databases">
        <title>Sequencing the genomes of 1000 actinobacteria strains.</title>
        <authorList>
            <person name="Klenk H.-P."/>
        </authorList>
    </citation>
    <scope>NUCLEOTIDE SEQUENCE [LARGE SCALE GENOMIC DNA]</scope>
    <source>
        <strain evidence="3 4">DSM 45015</strain>
    </source>
</reference>
<keyword evidence="2" id="KW-0472">Membrane</keyword>
<sequence length="159" mass="17723">MCPRSLWPPRASVGTVSPMSPMPPTGTGSRPVTPRLSSATLSQRWRKARVRLRLWRRRMHSHPVLHWTWRVAVVLVGGPILLAGIVMCVTPGPGIGGIVLGLAVLATEFAWAGKPLRLARRWGHYAKENAVQAQHRHQARKEVRRARKEGSRARSSSLR</sequence>
<feature type="region of interest" description="Disordered" evidence="1">
    <location>
        <begin position="129"/>
        <end position="159"/>
    </location>
</feature>
<evidence type="ECO:0000256" key="1">
    <source>
        <dbReference type="SAM" id="MobiDB-lite"/>
    </source>
</evidence>
<feature type="compositionally biased region" description="Polar residues" evidence="1">
    <location>
        <begin position="26"/>
        <end position="38"/>
    </location>
</feature>
<dbReference type="InterPro" id="IPR019099">
    <property type="entry name" value="Uncharacterised_PGPGW_TM"/>
</dbReference>
<dbReference type="EMBL" id="VFQC01000001">
    <property type="protein sequence ID" value="TQN32149.1"/>
    <property type="molecule type" value="Genomic_DNA"/>
</dbReference>
<evidence type="ECO:0000313" key="3">
    <source>
        <dbReference type="EMBL" id="TQN32149.1"/>
    </source>
</evidence>
<feature type="transmembrane region" description="Helical" evidence="2">
    <location>
        <begin position="67"/>
        <end position="87"/>
    </location>
</feature>
<organism evidence="3 4">
    <name type="scientific">Haloactinospora alba</name>
    <dbReference type="NCBI Taxonomy" id="405555"/>
    <lineage>
        <taxon>Bacteria</taxon>
        <taxon>Bacillati</taxon>
        <taxon>Actinomycetota</taxon>
        <taxon>Actinomycetes</taxon>
        <taxon>Streptosporangiales</taxon>
        <taxon>Nocardiopsidaceae</taxon>
        <taxon>Haloactinospora</taxon>
    </lineage>
</organism>
<protein>
    <submittedName>
        <fullName evidence="3">Uncharacterized protein (TIGR02611 family)</fullName>
    </submittedName>
</protein>
<feature type="region of interest" description="Disordered" evidence="1">
    <location>
        <begin position="1"/>
        <end position="38"/>
    </location>
</feature>
<gene>
    <name evidence="3" type="ORF">FHX37_2077</name>
</gene>
<dbReference type="Proteomes" id="UP000317422">
    <property type="component" value="Unassembled WGS sequence"/>
</dbReference>
<feature type="compositionally biased region" description="Basic residues" evidence="1">
    <location>
        <begin position="134"/>
        <end position="147"/>
    </location>
</feature>
<proteinExistence type="predicted"/>
<comment type="caution">
    <text evidence="3">The sequence shown here is derived from an EMBL/GenBank/DDBJ whole genome shotgun (WGS) entry which is preliminary data.</text>
</comment>
<evidence type="ECO:0000256" key="2">
    <source>
        <dbReference type="SAM" id="Phobius"/>
    </source>
</evidence>
<feature type="transmembrane region" description="Helical" evidence="2">
    <location>
        <begin position="93"/>
        <end position="112"/>
    </location>
</feature>
<dbReference type="Pfam" id="PF09656">
    <property type="entry name" value="PGPGW"/>
    <property type="match status" value="1"/>
</dbReference>
<keyword evidence="2" id="KW-0812">Transmembrane</keyword>
<name>A0A543NJZ8_9ACTN</name>
<accession>A0A543NJZ8</accession>
<dbReference type="AlphaFoldDB" id="A0A543NJZ8"/>
<evidence type="ECO:0000313" key="4">
    <source>
        <dbReference type="Proteomes" id="UP000317422"/>
    </source>
</evidence>